<evidence type="ECO:0000313" key="3">
    <source>
        <dbReference type="EMBL" id="QJC55077.1"/>
    </source>
</evidence>
<dbReference type="GO" id="GO:0015628">
    <property type="term" value="P:protein secretion by the type II secretion system"/>
    <property type="evidence" value="ECO:0007669"/>
    <property type="project" value="InterPro"/>
</dbReference>
<dbReference type="EMBL" id="CP051461">
    <property type="protein sequence ID" value="QJC55077.1"/>
    <property type="molecule type" value="Genomic_DNA"/>
</dbReference>
<keyword evidence="4" id="KW-1185">Reference proteome</keyword>
<dbReference type="RefSeq" id="WP_168920995.1">
    <property type="nucleotide sequence ID" value="NZ_CP051461.1"/>
</dbReference>
<evidence type="ECO:0000256" key="2">
    <source>
        <dbReference type="SAM" id="Phobius"/>
    </source>
</evidence>
<protein>
    <recommendedName>
        <fullName evidence="5">Type II secretion system protein M</fullName>
    </recommendedName>
</protein>
<keyword evidence="1" id="KW-0175">Coiled coil</keyword>
<evidence type="ECO:0000256" key="1">
    <source>
        <dbReference type="SAM" id="Coils"/>
    </source>
</evidence>
<evidence type="ECO:0008006" key="5">
    <source>
        <dbReference type="Google" id="ProtNLM"/>
    </source>
</evidence>
<keyword evidence="2" id="KW-0472">Membrane</keyword>
<organism evidence="3 4">
    <name type="scientific">Polaromonas vacuolata</name>
    <dbReference type="NCBI Taxonomy" id="37448"/>
    <lineage>
        <taxon>Bacteria</taxon>
        <taxon>Pseudomonadati</taxon>
        <taxon>Pseudomonadota</taxon>
        <taxon>Betaproteobacteria</taxon>
        <taxon>Burkholderiales</taxon>
        <taxon>Comamonadaceae</taxon>
        <taxon>Polaromonas</taxon>
    </lineage>
</organism>
<feature type="coiled-coil region" evidence="1">
    <location>
        <begin position="50"/>
        <end position="80"/>
    </location>
</feature>
<gene>
    <name evidence="3" type="ORF">HC248_00340</name>
</gene>
<feature type="transmembrane region" description="Helical" evidence="2">
    <location>
        <begin position="29"/>
        <end position="47"/>
    </location>
</feature>
<keyword evidence="2" id="KW-1133">Transmembrane helix</keyword>
<dbReference type="Pfam" id="PF04612">
    <property type="entry name" value="T2SSM"/>
    <property type="match status" value="1"/>
</dbReference>
<evidence type="ECO:0000313" key="4">
    <source>
        <dbReference type="Proteomes" id="UP000502041"/>
    </source>
</evidence>
<dbReference type="KEGG" id="pvac:HC248_00340"/>
<dbReference type="AlphaFoldDB" id="A0A6H2H5N3"/>
<dbReference type="GO" id="GO:0015627">
    <property type="term" value="C:type II protein secretion system complex"/>
    <property type="evidence" value="ECO:0007669"/>
    <property type="project" value="InterPro"/>
</dbReference>
<sequence length="170" mass="18313">MKQLAIFSAALQAHWRGLAAREQSMLMAVAALIALALVWLMLLAPPLRTLSQAESQQRSLNAQLEKMLGLQQQAKTLQAQPKIRRDEALRALETSVQQRLGSSAKLNVVGERVTLTLTAVPAAALAEWLSQARINAHVVPSEAALRRSAASTPVAVPAWDGTLVLSLPTQ</sequence>
<dbReference type="Proteomes" id="UP000502041">
    <property type="component" value="Chromosome"/>
</dbReference>
<name>A0A6H2H5N3_9BURK</name>
<keyword evidence="2" id="KW-0812">Transmembrane</keyword>
<proteinExistence type="predicted"/>
<dbReference type="InterPro" id="IPR007690">
    <property type="entry name" value="T2SS_GspM"/>
</dbReference>
<reference evidence="3 4" key="1">
    <citation type="submission" date="2020-04" db="EMBL/GenBank/DDBJ databases">
        <title>Complete genome of a Psychrophilic, Marine, Gas Vacuolate Bacterium Polaromonas vacuolata KCTC 22033T.</title>
        <authorList>
            <person name="Hwang K."/>
            <person name="Kim K.M."/>
        </authorList>
    </citation>
    <scope>NUCLEOTIDE SEQUENCE [LARGE SCALE GENOMIC DNA]</scope>
    <source>
        <strain evidence="3 4">KCTC 22033</strain>
    </source>
</reference>
<accession>A0A6H2H5N3</accession>